<protein>
    <recommendedName>
        <fullName evidence="2">Inhibitor I9 domain-containing protein</fullName>
    </recommendedName>
</protein>
<dbReference type="InterPro" id="IPR010259">
    <property type="entry name" value="S8pro/Inhibitor_I9"/>
</dbReference>
<sequence length="119" mass="13564">MFSRMLLVFIAFSMSAVCSSTLGPSPDNSLERLYLVNVDPALYHYDCKKYEQLLGKLLHERSPKDALIYCYNQVVSGFAAVLTEEEAEKLKGEKGIFRVTKDVKYTFDVAPYDYESNNN</sequence>
<evidence type="ECO:0000256" key="1">
    <source>
        <dbReference type="SAM" id="SignalP"/>
    </source>
</evidence>
<reference evidence="3 4" key="1">
    <citation type="submission" date="2022-03" db="EMBL/GenBank/DDBJ databases">
        <authorList>
            <person name="Nunn A."/>
            <person name="Chopra R."/>
            <person name="Nunn A."/>
            <person name="Contreras Garrido A."/>
        </authorList>
    </citation>
    <scope>NUCLEOTIDE SEQUENCE [LARGE SCALE GENOMIC DNA]</scope>
</reference>
<keyword evidence="4" id="KW-1185">Reference proteome</keyword>
<dbReference type="EMBL" id="OU466860">
    <property type="protein sequence ID" value="CAH2058687.1"/>
    <property type="molecule type" value="Genomic_DNA"/>
</dbReference>
<dbReference type="PANTHER" id="PTHR48222:SF4">
    <property type="entry name" value="PROTEINASE INHIBITOR, PROPEPTIDE"/>
    <property type="match status" value="1"/>
</dbReference>
<organism evidence="3 4">
    <name type="scientific">Thlaspi arvense</name>
    <name type="common">Field penny-cress</name>
    <dbReference type="NCBI Taxonomy" id="13288"/>
    <lineage>
        <taxon>Eukaryota</taxon>
        <taxon>Viridiplantae</taxon>
        <taxon>Streptophyta</taxon>
        <taxon>Embryophyta</taxon>
        <taxon>Tracheophyta</taxon>
        <taxon>Spermatophyta</taxon>
        <taxon>Magnoliopsida</taxon>
        <taxon>eudicotyledons</taxon>
        <taxon>Gunneridae</taxon>
        <taxon>Pentapetalae</taxon>
        <taxon>rosids</taxon>
        <taxon>malvids</taxon>
        <taxon>Brassicales</taxon>
        <taxon>Brassicaceae</taxon>
        <taxon>Thlaspideae</taxon>
        <taxon>Thlaspi</taxon>
    </lineage>
</organism>
<feature type="domain" description="Inhibitor I9" evidence="2">
    <location>
        <begin position="49"/>
        <end position="107"/>
    </location>
</feature>
<feature type="chain" id="PRO_5043527059" description="Inhibitor I9 domain-containing protein" evidence="1">
    <location>
        <begin position="21"/>
        <end position="119"/>
    </location>
</feature>
<evidence type="ECO:0000313" key="3">
    <source>
        <dbReference type="EMBL" id="CAH2058687.1"/>
    </source>
</evidence>
<feature type="signal peptide" evidence="1">
    <location>
        <begin position="1"/>
        <end position="20"/>
    </location>
</feature>
<dbReference type="Proteomes" id="UP000836841">
    <property type="component" value="Chromosome 4"/>
</dbReference>
<dbReference type="PANTHER" id="PTHR48222">
    <property type="entry name" value="PROTEINASE INHIBITOR, PROPEPTIDE"/>
    <property type="match status" value="1"/>
</dbReference>
<dbReference type="AlphaFoldDB" id="A0AAU9S9B9"/>
<dbReference type="Pfam" id="PF05922">
    <property type="entry name" value="Inhibitor_I9"/>
    <property type="match status" value="1"/>
</dbReference>
<gene>
    <name evidence="3" type="ORF">TAV2_LOCUS12701</name>
</gene>
<accession>A0AAU9S9B9</accession>
<evidence type="ECO:0000259" key="2">
    <source>
        <dbReference type="Pfam" id="PF05922"/>
    </source>
</evidence>
<name>A0AAU9S9B9_THLAR</name>
<evidence type="ECO:0000313" key="4">
    <source>
        <dbReference type="Proteomes" id="UP000836841"/>
    </source>
</evidence>
<keyword evidence="1" id="KW-0732">Signal</keyword>
<dbReference type="Gene3D" id="3.30.70.80">
    <property type="entry name" value="Peptidase S8 propeptide/proteinase inhibitor I9"/>
    <property type="match status" value="1"/>
</dbReference>
<proteinExistence type="predicted"/>
<dbReference type="InterPro" id="IPR037045">
    <property type="entry name" value="S8pro/Inhibitor_I9_sf"/>
</dbReference>